<proteinExistence type="predicted"/>
<accession>A0A7W6QA39</accession>
<dbReference type="Gene3D" id="3.30.1390.10">
    <property type="match status" value="1"/>
</dbReference>
<evidence type="ECO:0000313" key="1">
    <source>
        <dbReference type="EMBL" id="MBB4192752.1"/>
    </source>
</evidence>
<comment type="caution">
    <text evidence="1">The sequence shown here is derived from an EMBL/GenBank/DDBJ whole genome shotgun (WGS) entry which is preliminary data.</text>
</comment>
<gene>
    <name evidence="1" type="ORF">GGD53_002912</name>
</gene>
<dbReference type="RefSeq" id="WP_184456993.1">
    <property type="nucleotide sequence ID" value="NZ_JACIFV010000009.1"/>
</dbReference>
<dbReference type="InterPro" id="IPR014719">
    <property type="entry name" value="Ribosomal_bL12_C/ClpS-like"/>
</dbReference>
<protein>
    <submittedName>
        <fullName evidence="1">Uncharacterized protein</fullName>
    </submittedName>
</protein>
<reference evidence="1 2" key="1">
    <citation type="submission" date="2020-08" db="EMBL/GenBank/DDBJ databases">
        <title>Genomic Encyclopedia of Type Strains, Phase IV (KMG-V): Genome sequencing to study the core and pangenomes of soil and plant-associated prokaryotes.</title>
        <authorList>
            <person name="Whitman W."/>
        </authorList>
    </citation>
    <scope>NUCLEOTIDE SEQUENCE [LARGE SCALE GENOMIC DNA]</scope>
    <source>
        <strain evidence="1 2">SEMIA 4074</strain>
    </source>
</reference>
<dbReference type="EMBL" id="JACIFV010000009">
    <property type="protein sequence ID" value="MBB4192752.1"/>
    <property type="molecule type" value="Genomic_DNA"/>
</dbReference>
<dbReference type="AlphaFoldDB" id="A0A7W6QA39"/>
<name>A0A7W6QA39_9HYPH</name>
<dbReference type="Proteomes" id="UP000524492">
    <property type="component" value="Unassembled WGS sequence"/>
</dbReference>
<evidence type="ECO:0000313" key="2">
    <source>
        <dbReference type="Proteomes" id="UP000524492"/>
    </source>
</evidence>
<sequence length="375" mass="41190">MAKFKVGDRVRFVEKYGRANNGDEATITGFWAEDGVRVNVDGDKGSHSCLMSRVELVPAWQPKVGDRVVWLEPFKASMYTKGKEYLIHKEEYGTLLITDDTDNLHHSWNRENIPASFSLVAPLTIEAGKFYKTRDGRKVGPMGGDVHFAYDTNEPCLSARVEDKTRLFRQSSGIHLFGDENIDLIAEWVDEPVAVAASNDNRADAGGGFKVGDRLRLIDSPLQNMPLGTEVIAVARTGGVPSSVHFEQDGRTTWRPGSYFELVTTPAPTAIVALIEDGQPKPPVLPHVHATEAAAAKEAARLASVHKGQQFGVYVLTTTSQEAAPTYAHEWQRLAVAGRKIDAIKELRSVTGMQLKPAKDVVEHFVDNPYGQLAA</sequence>
<organism evidence="1 2">
    <name type="scientific">Rhizobium aethiopicum</name>
    <dbReference type="NCBI Taxonomy" id="1138170"/>
    <lineage>
        <taxon>Bacteria</taxon>
        <taxon>Pseudomonadati</taxon>
        <taxon>Pseudomonadota</taxon>
        <taxon>Alphaproteobacteria</taxon>
        <taxon>Hyphomicrobiales</taxon>
        <taxon>Rhizobiaceae</taxon>
        <taxon>Rhizobium/Agrobacterium group</taxon>
        <taxon>Rhizobium</taxon>
    </lineage>
</organism>
<keyword evidence="2" id="KW-1185">Reference proteome</keyword>